<dbReference type="Gene3D" id="3.30.110.40">
    <property type="entry name" value="TusA-like domain"/>
    <property type="match status" value="1"/>
</dbReference>
<name>A0ABU0YJJ1_9PROT</name>
<dbReference type="Proteomes" id="UP001230156">
    <property type="component" value="Unassembled WGS sequence"/>
</dbReference>
<proteinExistence type="inferred from homology"/>
<protein>
    <submittedName>
        <fullName evidence="3">Sulfurtransferase TusA family protein</fullName>
    </submittedName>
</protein>
<gene>
    <name evidence="3" type="ORF">Q8A70_09410</name>
</gene>
<evidence type="ECO:0000313" key="4">
    <source>
        <dbReference type="Proteomes" id="UP001230156"/>
    </source>
</evidence>
<evidence type="ECO:0000259" key="2">
    <source>
        <dbReference type="Pfam" id="PF01206"/>
    </source>
</evidence>
<sequence>MMELRQFDAKGMKCPLPVLKARRLLKEMHPGEQIEIEATDPGAPKDFVHFCETTGHKLVDSTERDGVYVIRIEAV</sequence>
<dbReference type="EMBL" id="JAUYVI010000003">
    <property type="protein sequence ID" value="MDQ7247884.1"/>
    <property type="molecule type" value="Genomic_DNA"/>
</dbReference>
<evidence type="ECO:0000313" key="3">
    <source>
        <dbReference type="EMBL" id="MDQ7247884.1"/>
    </source>
</evidence>
<dbReference type="Pfam" id="PF01206">
    <property type="entry name" value="TusA"/>
    <property type="match status" value="1"/>
</dbReference>
<dbReference type="InterPro" id="IPR001455">
    <property type="entry name" value="TusA-like"/>
</dbReference>
<organism evidence="3 4">
    <name type="scientific">Dongia sedimenti</name>
    <dbReference type="NCBI Taxonomy" id="3064282"/>
    <lineage>
        <taxon>Bacteria</taxon>
        <taxon>Pseudomonadati</taxon>
        <taxon>Pseudomonadota</taxon>
        <taxon>Alphaproteobacteria</taxon>
        <taxon>Rhodospirillales</taxon>
        <taxon>Dongiaceae</taxon>
        <taxon>Dongia</taxon>
    </lineage>
</organism>
<comment type="caution">
    <text evidence="3">The sequence shown here is derived from an EMBL/GenBank/DDBJ whole genome shotgun (WGS) entry which is preliminary data.</text>
</comment>
<reference evidence="4" key="1">
    <citation type="submission" date="2023-08" db="EMBL/GenBank/DDBJ databases">
        <title>Rhodospirillaceae gen. nov., a novel taxon isolated from the Yangtze River Yuezi River estuary sludge.</title>
        <authorList>
            <person name="Ruan L."/>
        </authorList>
    </citation>
    <scope>NUCLEOTIDE SEQUENCE [LARGE SCALE GENOMIC DNA]</scope>
    <source>
        <strain evidence="4">R-7</strain>
    </source>
</reference>
<dbReference type="SUPFAM" id="SSF64307">
    <property type="entry name" value="SirA-like"/>
    <property type="match status" value="1"/>
</dbReference>
<dbReference type="CDD" id="cd00291">
    <property type="entry name" value="SirA_YedF_YeeD"/>
    <property type="match status" value="1"/>
</dbReference>
<keyword evidence="4" id="KW-1185">Reference proteome</keyword>
<accession>A0ABU0YJJ1</accession>
<comment type="similarity">
    <text evidence="1">Belongs to the sulfur carrier protein TusA family.</text>
</comment>
<dbReference type="PANTHER" id="PTHR33279">
    <property type="entry name" value="SULFUR CARRIER PROTEIN YEDF-RELATED"/>
    <property type="match status" value="1"/>
</dbReference>
<dbReference type="InterPro" id="IPR036868">
    <property type="entry name" value="TusA-like_sf"/>
</dbReference>
<evidence type="ECO:0000256" key="1">
    <source>
        <dbReference type="ARBA" id="ARBA00008984"/>
    </source>
</evidence>
<dbReference type="PANTHER" id="PTHR33279:SF6">
    <property type="entry name" value="SULFUR CARRIER PROTEIN YEDF-RELATED"/>
    <property type="match status" value="1"/>
</dbReference>
<dbReference type="RefSeq" id="WP_379955327.1">
    <property type="nucleotide sequence ID" value="NZ_JAUYVI010000003.1"/>
</dbReference>
<feature type="domain" description="UPF0033" evidence="2">
    <location>
        <begin position="6"/>
        <end position="73"/>
    </location>
</feature>